<evidence type="ECO:0000259" key="4">
    <source>
        <dbReference type="Pfam" id="PF08386"/>
    </source>
</evidence>
<proteinExistence type="inferred from homology"/>
<evidence type="ECO:0008006" key="6">
    <source>
        <dbReference type="Google" id="ProtNLM"/>
    </source>
</evidence>
<dbReference type="GO" id="GO:0006508">
    <property type="term" value="P:proteolysis"/>
    <property type="evidence" value="ECO:0007669"/>
    <property type="project" value="InterPro"/>
</dbReference>
<evidence type="ECO:0000259" key="3">
    <source>
        <dbReference type="Pfam" id="PF00561"/>
    </source>
</evidence>
<dbReference type="AlphaFoldDB" id="A0A161KD18"/>
<gene>
    <name evidence="5" type="ORF">MGWOODY_Smn141</name>
</gene>
<feature type="domain" description="AB hydrolase-1" evidence="3">
    <location>
        <begin position="91"/>
        <end position="234"/>
    </location>
</feature>
<dbReference type="PRINTS" id="PR00793">
    <property type="entry name" value="PROAMNOPTASE"/>
</dbReference>
<dbReference type="Pfam" id="PF08386">
    <property type="entry name" value="Abhydrolase_4"/>
    <property type="match status" value="1"/>
</dbReference>
<dbReference type="InterPro" id="IPR006311">
    <property type="entry name" value="TAT_signal"/>
</dbReference>
<feature type="domain" description="Peptidase S33 tripeptidyl aminopeptidase-like C-terminal" evidence="4">
    <location>
        <begin position="413"/>
        <end position="470"/>
    </location>
</feature>
<sequence>MTNISLNRRAVLAAAALALPALAIARASAQTAPGTAPSPEAGPFRFKGWRGEETDAERGYFEVPEDRRDPRSRKIRLGYVRFRSTAARPGPPIIYLAGGPGGEATGAATGPRFPIFMALRAVADVIAFDQRGTGLSSTIPERPTSTRTPPAFTEAGLTPYFRSELQSAWADWTRAGVAMAGYNTEQSADDIDDLRRHLGAEKIDLWGTSYGSHLALSILKRHGGRVNRVALSSLEGQDQTVKRPARIDAYLRQVDALLDADPAVRAAIPDLPALMRRVHVKLEAQPALTPVTLNDAPTQIRMGGFGVQMLASGLIANPRTLAMLPALYLALDAGRMAALTPLLGDVGGLLSLRGMPEAMDLASGISPRRLALVRREARTAVLGETLNFPMPQLLGAIPGVDLGEGFRAPISIEHPALLIAGSLDGRTPLAEQDEVAAQFRRKSRVIVENAGHNVFEAHPEVQPLLVRFFRGDAVADTRLTLPPPTFKLA</sequence>
<evidence type="ECO:0000256" key="1">
    <source>
        <dbReference type="ARBA" id="ARBA00010088"/>
    </source>
</evidence>
<dbReference type="GO" id="GO:0008233">
    <property type="term" value="F:peptidase activity"/>
    <property type="evidence" value="ECO:0007669"/>
    <property type="project" value="InterPro"/>
</dbReference>
<dbReference type="EMBL" id="CZQE01000205">
    <property type="protein sequence ID" value="CUS45082.1"/>
    <property type="molecule type" value="Genomic_DNA"/>
</dbReference>
<reference evidence="5" key="1">
    <citation type="submission" date="2015-10" db="EMBL/GenBank/DDBJ databases">
        <authorList>
            <person name="Gilbert D.G."/>
        </authorList>
    </citation>
    <scope>NUCLEOTIDE SEQUENCE</scope>
</reference>
<dbReference type="SUPFAM" id="SSF53474">
    <property type="entry name" value="alpha/beta-Hydrolases"/>
    <property type="match status" value="1"/>
</dbReference>
<dbReference type="InterPro" id="IPR051601">
    <property type="entry name" value="Serine_prot/Carboxylest_S33"/>
</dbReference>
<evidence type="ECO:0000256" key="2">
    <source>
        <dbReference type="ARBA" id="ARBA00022801"/>
    </source>
</evidence>
<comment type="similarity">
    <text evidence="1">Belongs to the peptidase S33 family.</text>
</comment>
<dbReference type="PANTHER" id="PTHR43248:SF25">
    <property type="entry name" value="AB HYDROLASE-1 DOMAIN-CONTAINING PROTEIN-RELATED"/>
    <property type="match status" value="1"/>
</dbReference>
<organism evidence="5">
    <name type="scientific">hydrothermal vent metagenome</name>
    <dbReference type="NCBI Taxonomy" id="652676"/>
    <lineage>
        <taxon>unclassified sequences</taxon>
        <taxon>metagenomes</taxon>
        <taxon>ecological metagenomes</taxon>
    </lineage>
</organism>
<name>A0A161KD18_9ZZZZ</name>
<dbReference type="InterPro" id="IPR000073">
    <property type="entry name" value="AB_hydrolase_1"/>
</dbReference>
<accession>A0A161KD18</accession>
<dbReference type="InterPro" id="IPR029058">
    <property type="entry name" value="AB_hydrolase_fold"/>
</dbReference>
<evidence type="ECO:0000313" key="5">
    <source>
        <dbReference type="EMBL" id="CUS45082.1"/>
    </source>
</evidence>
<dbReference type="PROSITE" id="PS51318">
    <property type="entry name" value="TAT"/>
    <property type="match status" value="1"/>
</dbReference>
<dbReference type="Gene3D" id="3.40.50.1820">
    <property type="entry name" value="alpha/beta hydrolase"/>
    <property type="match status" value="1"/>
</dbReference>
<keyword evidence="2" id="KW-0378">Hydrolase</keyword>
<dbReference type="InterPro" id="IPR013595">
    <property type="entry name" value="Pept_S33_TAP-like_C"/>
</dbReference>
<dbReference type="InterPro" id="IPR002410">
    <property type="entry name" value="Peptidase_S33"/>
</dbReference>
<dbReference type="PANTHER" id="PTHR43248">
    <property type="entry name" value="2-SUCCINYL-6-HYDROXY-2,4-CYCLOHEXADIENE-1-CARBOXYLATE SYNTHASE"/>
    <property type="match status" value="1"/>
</dbReference>
<dbReference type="Pfam" id="PF00561">
    <property type="entry name" value="Abhydrolase_1"/>
    <property type="match status" value="1"/>
</dbReference>
<protein>
    <recommendedName>
        <fullName evidence="6">Alpha/beta hydrolase</fullName>
    </recommendedName>
</protein>